<comment type="catalytic activity">
    <reaction evidence="1">
        <text>AMP + H2O = D-ribose 5-phosphate + adenine</text>
        <dbReference type="Rhea" id="RHEA:20129"/>
        <dbReference type="ChEBI" id="CHEBI:15377"/>
        <dbReference type="ChEBI" id="CHEBI:16708"/>
        <dbReference type="ChEBI" id="CHEBI:78346"/>
        <dbReference type="ChEBI" id="CHEBI:456215"/>
        <dbReference type="EC" id="3.2.2.4"/>
    </reaction>
</comment>
<dbReference type="PANTHER" id="PTHR43393">
    <property type="entry name" value="CYTOKININ RIBOSIDE 5'-MONOPHOSPHATE PHOSPHORIBOHYDROLASE"/>
    <property type="match status" value="1"/>
</dbReference>
<dbReference type="GO" id="GO:0005829">
    <property type="term" value="C:cytosol"/>
    <property type="evidence" value="ECO:0007669"/>
    <property type="project" value="TreeGrafter"/>
</dbReference>
<reference evidence="4" key="1">
    <citation type="submission" date="2017-02" db="EMBL/GenBank/DDBJ databases">
        <title>Comparative genomics and description of representatives of a novel lineage of planctomycetes thriving in anoxic sediments.</title>
        <authorList>
            <person name="Spring S."/>
            <person name="Bunk B."/>
            <person name="Sproer C."/>
        </authorList>
    </citation>
    <scope>NUCLEOTIDE SEQUENCE [LARGE SCALE GENOMIC DNA]</scope>
    <source>
        <strain evidence="4">SM-Chi-D1</strain>
    </source>
</reference>
<sequence>MTKKKTVSPEETWRIFRIMAEFVEGFEELNNLGPAVSIFGSARTEPDHEYYKMARLVAQEVVKAGFSVITGGGGGIMEAANLGAKDAGGLSVGLNIELPFEQEPNKYQDVSLAFRYFFCRKVMFLKYANGFIAMPGGFGTLDEFFESVVLMQTYKQAYFPIILMCSDFWKGLIGWINEKLHNEYGYISPEDSGLYHICDDPEEAAGIIRKFYSGHRENYDAEPGKIEWLSVGNKVRRANQGEV</sequence>
<dbReference type="KEGG" id="pbas:SMSP2_00153"/>
<proteinExistence type="inferred from homology"/>
<dbReference type="OrthoDB" id="9801098at2"/>
<dbReference type="EC" id="3.2.2.n1" evidence="2"/>
<comment type="similarity">
    <text evidence="2">Belongs to the LOG family.</text>
</comment>
<organism evidence="3 4">
    <name type="scientific">Limihaloglobus sulfuriphilus</name>
    <dbReference type="NCBI Taxonomy" id="1851148"/>
    <lineage>
        <taxon>Bacteria</taxon>
        <taxon>Pseudomonadati</taxon>
        <taxon>Planctomycetota</taxon>
        <taxon>Phycisphaerae</taxon>
        <taxon>Sedimentisphaerales</taxon>
        <taxon>Sedimentisphaeraceae</taxon>
        <taxon>Limihaloglobus</taxon>
    </lineage>
</organism>
<keyword evidence="2" id="KW-0203">Cytokinin biosynthesis</keyword>
<dbReference type="NCBIfam" id="TIGR00730">
    <property type="entry name" value="Rossman fold protein, TIGR00730 family"/>
    <property type="match status" value="1"/>
</dbReference>
<dbReference type="InterPro" id="IPR005269">
    <property type="entry name" value="LOG"/>
</dbReference>
<evidence type="ECO:0000313" key="3">
    <source>
        <dbReference type="EMBL" id="AQQ69819.1"/>
    </source>
</evidence>
<name>A0A1Q2MAX7_9BACT</name>
<dbReference type="AlphaFoldDB" id="A0A1Q2MAX7"/>
<evidence type="ECO:0000313" key="4">
    <source>
        <dbReference type="Proteomes" id="UP000188181"/>
    </source>
</evidence>
<keyword evidence="2" id="KW-0378">Hydrolase</keyword>
<protein>
    <recommendedName>
        <fullName evidence="2">Cytokinin riboside 5'-monophosphate phosphoribohydrolase</fullName>
        <ecNumber evidence="2">3.2.2.n1</ecNumber>
    </recommendedName>
</protein>
<dbReference type="PANTHER" id="PTHR43393:SF3">
    <property type="entry name" value="LYSINE DECARBOXYLASE-LIKE PROTEIN"/>
    <property type="match status" value="1"/>
</dbReference>
<gene>
    <name evidence="3" type="primary">fas6_2</name>
    <name evidence="3" type="ORF">SMSP2_00153</name>
</gene>
<evidence type="ECO:0000256" key="2">
    <source>
        <dbReference type="RuleBase" id="RU363015"/>
    </source>
</evidence>
<dbReference type="Gene3D" id="3.40.50.450">
    <property type="match status" value="1"/>
</dbReference>
<dbReference type="InterPro" id="IPR052341">
    <property type="entry name" value="LOG_family_nucleotidases"/>
</dbReference>
<dbReference type="GO" id="GO:0008714">
    <property type="term" value="F:AMP nucleosidase activity"/>
    <property type="evidence" value="ECO:0007669"/>
    <property type="project" value="UniProtKB-EC"/>
</dbReference>
<keyword evidence="4" id="KW-1185">Reference proteome</keyword>
<dbReference type="EMBL" id="CP019646">
    <property type="protein sequence ID" value="AQQ69819.1"/>
    <property type="molecule type" value="Genomic_DNA"/>
</dbReference>
<dbReference type="Pfam" id="PF03641">
    <property type="entry name" value="Lysine_decarbox"/>
    <property type="match status" value="1"/>
</dbReference>
<accession>A0A1Q2MAX7</accession>
<dbReference type="InterPro" id="IPR031100">
    <property type="entry name" value="LOG_fam"/>
</dbReference>
<evidence type="ECO:0000256" key="1">
    <source>
        <dbReference type="ARBA" id="ARBA00000274"/>
    </source>
</evidence>
<dbReference type="Proteomes" id="UP000188181">
    <property type="component" value="Chromosome"/>
</dbReference>
<dbReference type="GO" id="GO:0009691">
    <property type="term" value="P:cytokinin biosynthetic process"/>
    <property type="evidence" value="ECO:0007669"/>
    <property type="project" value="UniProtKB-UniRule"/>
</dbReference>
<dbReference type="SUPFAM" id="SSF102405">
    <property type="entry name" value="MCP/YpsA-like"/>
    <property type="match status" value="1"/>
</dbReference>
<dbReference type="RefSeq" id="WP_146682125.1">
    <property type="nucleotide sequence ID" value="NZ_CP019646.1"/>
</dbReference>